<feature type="region of interest" description="Disordered" evidence="1">
    <location>
        <begin position="1"/>
        <end position="28"/>
    </location>
</feature>
<accession>A0A811UV70</accession>
<gene>
    <name evidence="2" type="ORF">CCAP1982_LOCUS10686</name>
</gene>
<organism evidence="2 3">
    <name type="scientific">Ceratitis capitata</name>
    <name type="common">Mediterranean fruit fly</name>
    <name type="synonym">Tephritis capitata</name>
    <dbReference type="NCBI Taxonomy" id="7213"/>
    <lineage>
        <taxon>Eukaryota</taxon>
        <taxon>Metazoa</taxon>
        <taxon>Ecdysozoa</taxon>
        <taxon>Arthropoda</taxon>
        <taxon>Hexapoda</taxon>
        <taxon>Insecta</taxon>
        <taxon>Pterygota</taxon>
        <taxon>Neoptera</taxon>
        <taxon>Endopterygota</taxon>
        <taxon>Diptera</taxon>
        <taxon>Brachycera</taxon>
        <taxon>Muscomorpha</taxon>
        <taxon>Tephritoidea</taxon>
        <taxon>Tephritidae</taxon>
        <taxon>Ceratitis</taxon>
        <taxon>Ceratitis</taxon>
    </lineage>
</organism>
<keyword evidence="3" id="KW-1185">Reference proteome</keyword>
<name>A0A811UV70_CERCA</name>
<feature type="non-terminal residue" evidence="2">
    <location>
        <position position="1"/>
    </location>
</feature>
<dbReference type="AlphaFoldDB" id="A0A811UV70"/>
<dbReference type="EMBL" id="CAJHJT010000028">
    <property type="protein sequence ID" value="CAD7002198.1"/>
    <property type="molecule type" value="Genomic_DNA"/>
</dbReference>
<reference evidence="2" key="1">
    <citation type="submission" date="2020-11" db="EMBL/GenBank/DDBJ databases">
        <authorList>
            <person name="Whitehead M."/>
        </authorList>
    </citation>
    <scope>NUCLEOTIDE SEQUENCE</scope>
    <source>
        <strain evidence="2">EGII</strain>
    </source>
</reference>
<protein>
    <submittedName>
        <fullName evidence="2">(Mediterranean fruit fly) hypothetical protein</fullName>
    </submittedName>
</protein>
<sequence length="54" mass="5774">MPELKIPINESTLSQHKQTKDGVDDDDDDAQLAVPAAAAVVAGNSARRVERCIN</sequence>
<proteinExistence type="predicted"/>
<evidence type="ECO:0000313" key="2">
    <source>
        <dbReference type="EMBL" id="CAD7002198.1"/>
    </source>
</evidence>
<evidence type="ECO:0000256" key="1">
    <source>
        <dbReference type="SAM" id="MobiDB-lite"/>
    </source>
</evidence>
<dbReference type="Proteomes" id="UP000606786">
    <property type="component" value="Unassembled WGS sequence"/>
</dbReference>
<comment type="caution">
    <text evidence="2">The sequence shown here is derived from an EMBL/GenBank/DDBJ whole genome shotgun (WGS) entry which is preliminary data.</text>
</comment>
<evidence type="ECO:0000313" key="3">
    <source>
        <dbReference type="Proteomes" id="UP000606786"/>
    </source>
</evidence>